<dbReference type="PROSITE" id="PS50297">
    <property type="entry name" value="ANK_REP_REGION"/>
    <property type="match status" value="3"/>
</dbReference>
<dbReference type="Gene3D" id="1.25.40.20">
    <property type="entry name" value="Ankyrin repeat-containing domain"/>
    <property type="match status" value="1"/>
</dbReference>
<dbReference type="InterPro" id="IPR036770">
    <property type="entry name" value="Ankyrin_rpt-contain_sf"/>
</dbReference>
<evidence type="ECO:0000256" key="2">
    <source>
        <dbReference type="ARBA" id="ARBA00023043"/>
    </source>
</evidence>
<keyword evidence="2 3" id="KW-0040">ANK repeat</keyword>
<feature type="repeat" description="ANK" evidence="3">
    <location>
        <begin position="130"/>
        <end position="162"/>
    </location>
</feature>
<name>A0AAD6MSK0_9EURO</name>
<protein>
    <submittedName>
        <fullName evidence="4">Uncharacterized protein</fullName>
    </submittedName>
</protein>
<evidence type="ECO:0000256" key="1">
    <source>
        <dbReference type="ARBA" id="ARBA00022737"/>
    </source>
</evidence>
<proteinExistence type="predicted"/>
<reference evidence="4" key="2">
    <citation type="submission" date="2023-01" db="EMBL/GenBank/DDBJ databases">
        <authorList>
            <person name="Petersen C."/>
        </authorList>
    </citation>
    <scope>NUCLEOTIDE SEQUENCE</scope>
    <source>
        <strain evidence="4">IBT 17514</strain>
    </source>
</reference>
<comment type="caution">
    <text evidence="4">The sequence shown here is derived from an EMBL/GenBank/DDBJ whole genome shotgun (WGS) entry which is preliminary data.</text>
</comment>
<dbReference type="SUPFAM" id="SSF48403">
    <property type="entry name" value="Ankyrin repeat"/>
    <property type="match status" value="1"/>
</dbReference>
<dbReference type="EMBL" id="JAQJAN010000017">
    <property type="protein sequence ID" value="KAJ5710167.1"/>
    <property type="molecule type" value="Genomic_DNA"/>
</dbReference>
<organism evidence="4 5">
    <name type="scientific">Penicillium malachiteum</name>
    <dbReference type="NCBI Taxonomy" id="1324776"/>
    <lineage>
        <taxon>Eukaryota</taxon>
        <taxon>Fungi</taxon>
        <taxon>Dikarya</taxon>
        <taxon>Ascomycota</taxon>
        <taxon>Pezizomycotina</taxon>
        <taxon>Eurotiomycetes</taxon>
        <taxon>Eurotiomycetidae</taxon>
        <taxon>Eurotiales</taxon>
        <taxon>Aspergillaceae</taxon>
        <taxon>Penicillium</taxon>
    </lineage>
</organism>
<keyword evidence="5" id="KW-1185">Reference proteome</keyword>
<dbReference type="SMART" id="SM00248">
    <property type="entry name" value="ANK"/>
    <property type="match status" value="6"/>
</dbReference>
<dbReference type="InterPro" id="IPR050745">
    <property type="entry name" value="Multifunctional_regulatory"/>
</dbReference>
<sequence length="307" mass="33892">MSKINETHSRSSFGLALRRTFTTEDSFKLMLSINKAFYSGVGVINDDLRDYNMGIDLPSLGGYLEAPLLIIAAQQGNNAALSDILEMGADIKVRDYVGRTALLEAAVHEHWEILKILVAANAEIDLRNTDGEKALHIASKKNGLGAIISLISAGASINERDKHMRTALHVAVSIGHPDVRECLLQADADINLRNNDSETPLHLSTSERRLDEMRILLAACPDLEWKNYMGETAFQKAAKRKNTGAIDLLKAAGAKESVASRMTLLQSYKAAKEQVSPKMLVAERPHISWIDTYELLDEDEPLLSFPR</sequence>
<gene>
    <name evidence="4" type="ORF">N7493_009759</name>
</gene>
<dbReference type="PANTHER" id="PTHR24189:SF50">
    <property type="entry name" value="ANKYRIN REPEAT AND SOCS BOX PROTEIN 2"/>
    <property type="match status" value="1"/>
</dbReference>
<dbReference type="AlphaFoldDB" id="A0AAD6MSK0"/>
<dbReference type="InterPro" id="IPR002110">
    <property type="entry name" value="Ankyrin_rpt"/>
</dbReference>
<evidence type="ECO:0000313" key="4">
    <source>
        <dbReference type="EMBL" id="KAJ5710167.1"/>
    </source>
</evidence>
<dbReference type="Pfam" id="PF12796">
    <property type="entry name" value="Ank_2"/>
    <property type="match status" value="2"/>
</dbReference>
<evidence type="ECO:0000256" key="3">
    <source>
        <dbReference type="PROSITE-ProRule" id="PRU00023"/>
    </source>
</evidence>
<feature type="repeat" description="ANK" evidence="3">
    <location>
        <begin position="97"/>
        <end position="129"/>
    </location>
</feature>
<reference evidence="4" key="1">
    <citation type="journal article" date="2023" name="IMA Fungus">
        <title>Comparative genomic study of the Penicillium genus elucidates a diverse pangenome and 15 lateral gene transfer events.</title>
        <authorList>
            <person name="Petersen C."/>
            <person name="Sorensen T."/>
            <person name="Nielsen M.R."/>
            <person name="Sondergaard T.E."/>
            <person name="Sorensen J.L."/>
            <person name="Fitzpatrick D.A."/>
            <person name="Frisvad J.C."/>
            <person name="Nielsen K.L."/>
        </authorList>
    </citation>
    <scope>NUCLEOTIDE SEQUENCE</scope>
    <source>
        <strain evidence="4">IBT 17514</strain>
    </source>
</reference>
<accession>A0AAD6MSK0</accession>
<dbReference type="PROSITE" id="PS50088">
    <property type="entry name" value="ANK_REPEAT"/>
    <property type="match status" value="3"/>
</dbReference>
<evidence type="ECO:0000313" key="5">
    <source>
        <dbReference type="Proteomes" id="UP001215712"/>
    </source>
</evidence>
<keyword evidence="1" id="KW-0677">Repeat</keyword>
<dbReference type="Proteomes" id="UP001215712">
    <property type="component" value="Unassembled WGS sequence"/>
</dbReference>
<feature type="repeat" description="ANK" evidence="3">
    <location>
        <begin position="163"/>
        <end position="195"/>
    </location>
</feature>
<dbReference type="PANTHER" id="PTHR24189">
    <property type="entry name" value="MYOTROPHIN"/>
    <property type="match status" value="1"/>
</dbReference>